<dbReference type="EMBL" id="BGPR01055317">
    <property type="protein sequence ID" value="GBO31918.1"/>
    <property type="molecule type" value="Genomic_DNA"/>
</dbReference>
<proteinExistence type="predicted"/>
<gene>
    <name evidence="1" type="ORF">AVEN_151881_1</name>
</gene>
<dbReference type="Proteomes" id="UP000499080">
    <property type="component" value="Unassembled WGS sequence"/>
</dbReference>
<organism evidence="1 2">
    <name type="scientific">Araneus ventricosus</name>
    <name type="common">Orbweaver spider</name>
    <name type="synonym">Epeira ventricosa</name>
    <dbReference type="NCBI Taxonomy" id="182803"/>
    <lineage>
        <taxon>Eukaryota</taxon>
        <taxon>Metazoa</taxon>
        <taxon>Ecdysozoa</taxon>
        <taxon>Arthropoda</taxon>
        <taxon>Chelicerata</taxon>
        <taxon>Arachnida</taxon>
        <taxon>Araneae</taxon>
        <taxon>Araneomorphae</taxon>
        <taxon>Entelegynae</taxon>
        <taxon>Araneoidea</taxon>
        <taxon>Araneidae</taxon>
        <taxon>Araneus</taxon>
    </lineage>
</organism>
<protein>
    <submittedName>
        <fullName evidence="1">Uncharacterized protein</fullName>
    </submittedName>
</protein>
<evidence type="ECO:0000313" key="2">
    <source>
        <dbReference type="Proteomes" id="UP000499080"/>
    </source>
</evidence>
<name>A0A4Y2W5V8_ARAVE</name>
<accession>A0A4Y2W5V8</accession>
<evidence type="ECO:0000313" key="1">
    <source>
        <dbReference type="EMBL" id="GBO31918.1"/>
    </source>
</evidence>
<sequence>MTRLESGYWQVEIQPEKIRRQPSPPGQGLWQFRIRLTGIPFTTLLLTRSADHGSDRMHSSRYAFLVRTLRLPCDILRTTSDTPSSPNEYLNNLEARLESMQPFYAGER</sequence>
<comment type="caution">
    <text evidence="1">The sequence shown here is derived from an EMBL/GenBank/DDBJ whole genome shotgun (WGS) entry which is preliminary data.</text>
</comment>
<keyword evidence="2" id="KW-1185">Reference proteome</keyword>
<dbReference type="OrthoDB" id="10058978at2759"/>
<reference evidence="1 2" key="1">
    <citation type="journal article" date="2019" name="Sci. Rep.">
        <title>Orb-weaving spider Araneus ventricosus genome elucidates the spidroin gene catalogue.</title>
        <authorList>
            <person name="Kono N."/>
            <person name="Nakamura H."/>
            <person name="Ohtoshi R."/>
            <person name="Moran D.A.P."/>
            <person name="Shinohara A."/>
            <person name="Yoshida Y."/>
            <person name="Fujiwara M."/>
            <person name="Mori M."/>
            <person name="Tomita M."/>
            <person name="Arakawa K."/>
        </authorList>
    </citation>
    <scope>NUCLEOTIDE SEQUENCE [LARGE SCALE GENOMIC DNA]</scope>
</reference>
<dbReference type="AlphaFoldDB" id="A0A4Y2W5V8"/>